<dbReference type="InterPro" id="IPR007396">
    <property type="entry name" value="TR_PAI2-type"/>
</dbReference>
<dbReference type="Proteomes" id="UP001164459">
    <property type="component" value="Chromosome"/>
</dbReference>
<evidence type="ECO:0000313" key="1">
    <source>
        <dbReference type="EMBL" id="WAS95973.1"/>
    </source>
</evidence>
<dbReference type="PANTHER" id="PTHR35802:SF1">
    <property type="entry name" value="PROTEASE SYNTHASE AND SPORULATION PROTEIN PAI 2"/>
    <property type="match status" value="1"/>
</dbReference>
<proteinExistence type="predicted"/>
<reference evidence="1" key="1">
    <citation type="submission" date="2022-11" db="EMBL/GenBank/DDBJ databases">
        <title>Minimal conservation of predation-associated metabolite biosynthetic gene clusters underscores biosynthetic potential of Myxococcota including descriptions for ten novel species: Archangium lansinium sp. nov., Myxococcus landrumus sp. nov., Nannocystis bai.</title>
        <authorList>
            <person name="Ahearne A."/>
            <person name="Stevens C."/>
            <person name="Dowd S."/>
        </authorList>
    </citation>
    <scope>NUCLEOTIDE SEQUENCE</scope>
    <source>
        <strain evidence="1">Fl3</strain>
    </source>
</reference>
<dbReference type="EMBL" id="CP114040">
    <property type="protein sequence ID" value="WAS95973.1"/>
    <property type="molecule type" value="Genomic_DNA"/>
</dbReference>
<accession>A0ABY7HA03</accession>
<dbReference type="Pfam" id="PF04299">
    <property type="entry name" value="FMN_bind_2"/>
    <property type="match status" value="1"/>
</dbReference>
<dbReference type="RefSeq" id="WP_269038315.1">
    <property type="nucleotide sequence ID" value="NZ_CP114040.1"/>
</dbReference>
<dbReference type="SUPFAM" id="SSF50475">
    <property type="entry name" value="FMN-binding split barrel"/>
    <property type="match status" value="1"/>
</dbReference>
<gene>
    <name evidence="1" type="ORF">O0S08_07390</name>
</gene>
<dbReference type="PIRSF" id="PIRSF010372">
    <property type="entry name" value="PaiB"/>
    <property type="match status" value="1"/>
</dbReference>
<dbReference type="PANTHER" id="PTHR35802">
    <property type="entry name" value="PROTEASE SYNTHASE AND SPORULATION PROTEIN PAI 2"/>
    <property type="match status" value="1"/>
</dbReference>
<sequence length="205" mass="22839">MYPLAPFQSTDRAKLHAVMRAFPLATLISAGAQWPVVTQVPLVLDDARGPHGVLLGHFDGNNPHGEALRADPRVYALFHGPNHYITPSIYPTEQYPGWNYVTVHVQALAHPLTDRDRVRDILFRLAELHEPKDSGYRLTSEQRNFERFLGMVFGFELEIVEMRAIFKLAQDKGTAQAELAAAHLARVTQADPLPLLTALLGPDST</sequence>
<evidence type="ECO:0000313" key="2">
    <source>
        <dbReference type="Proteomes" id="UP001164459"/>
    </source>
</evidence>
<dbReference type="InterPro" id="IPR012349">
    <property type="entry name" value="Split_barrel_FMN-bd"/>
</dbReference>
<protein>
    <submittedName>
        <fullName evidence="1">FMN-binding negative transcriptional regulator</fullName>
    </submittedName>
</protein>
<organism evidence="1 2">
    <name type="scientific">Nannocystis punicea</name>
    <dbReference type="NCBI Taxonomy" id="2995304"/>
    <lineage>
        <taxon>Bacteria</taxon>
        <taxon>Pseudomonadati</taxon>
        <taxon>Myxococcota</taxon>
        <taxon>Polyangia</taxon>
        <taxon>Nannocystales</taxon>
        <taxon>Nannocystaceae</taxon>
        <taxon>Nannocystis</taxon>
    </lineage>
</organism>
<name>A0ABY7HA03_9BACT</name>
<dbReference type="Gene3D" id="2.30.110.10">
    <property type="entry name" value="Electron Transport, Fmn-binding Protein, Chain A"/>
    <property type="match status" value="1"/>
</dbReference>
<keyword evidence="2" id="KW-1185">Reference proteome</keyword>